<sequence length="88" mass="10090">MAKKIASRGELKEFLTAIGVVHLDYIADLPVYRFTDEERIKTESKLEIALATMKEYQRLLGSEDLRKEVYANELKEVKRNIPTYIAGG</sequence>
<dbReference type="GO" id="GO:0003677">
    <property type="term" value="F:DNA binding"/>
    <property type="evidence" value="ECO:0007669"/>
    <property type="project" value="InterPro"/>
</dbReference>
<dbReference type="InterPro" id="IPR013760">
    <property type="entry name" value="Topo_IIA-like_dom_sf"/>
</dbReference>
<dbReference type="AlphaFoldDB" id="X0ZC41"/>
<reference evidence="1" key="1">
    <citation type="journal article" date="2014" name="Front. Microbiol.">
        <title>High frequency of phylogenetically diverse reductive dehalogenase-homologous genes in deep subseafloor sedimentary metagenomes.</title>
        <authorList>
            <person name="Kawai M."/>
            <person name="Futagami T."/>
            <person name="Toyoda A."/>
            <person name="Takaki Y."/>
            <person name="Nishi S."/>
            <person name="Hori S."/>
            <person name="Arai W."/>
            <person name="Tsubouchi T."/>
            <person name="Morono Y."/>
            <person name="Uchiyama I."/>
            <person name="Ito T."/>
            <person name="Fujiyama A."/>
            <person name="Inagaki F."/>
            <person name="Takami H."/>
        </authorList>
    </citation>
    <scope>NUCLEOTIDE SEQUENCE</scope>
    <source>
        <strain evidence="1">Expedition CK06-06</strain>
    </source>
</reference>
<accession>X0ZC41</accession>
<comment type="caution">
    <text evidence="1">The sequence shown here is derived from an EMBL/GenBank/DDBJ whole genome shotgun (WGS) entry which is preliminary data.</text>
</comment>
<dbReference type="InterPro" id="IPR013757">
    <property type="entry name" value="Topo_IIA_A_a_sf"/>
</dbReference>
<evidence type="ECO:0000313" key="1">
    <source>
        <dbReference type="EMBL" id="GAG55787.1"/>
    </source>
</evidence>
<proteinExistence type="predicted"/>
<dbReference type="EMBL" id="BART01005968">
    <property type="protein sequence ID" value="GAG55787.1"/>
    <property type="molecule type" value="Genomic_DNA"/>
</dbReference>
<organism evidence="1">
    <name type="scientific">marine sediment metagenome</name>
    <dbReference type="NCBI Taxonomy" id="412755"/>
    <lineage>
        <taxon>unclassified sequences</taxon>
        <taxon>metagenomes</taxon>
        <taxon>ecological metagenomes</taxon>
    </lineage>
</organism>
<dbReference type="GO" id="GO:0005524">
    <property type="term" value="F:ATP binding"/>
    <property type="evidence" value="ECO:0007669"/>
    <property type="project" value="InterPro"/>
</dbReference>
<name>X0ZC41_9ZZZZ</name>
<gene>
    <name evidence="1" type="ORF">S01H4_13559</name>
</gene>
<dbReference type="GO" id="GO:0003918">
    <property type="term" value="F:DNA topoisomerase type II (double strand cut, ATP-hydrolyzing) activity"/>
    <property type="evidence" value="ECO:0007669"/>
    <property type="project" value="InterPro"/>
</dbReference>
<protein>
    <submittedName>
        <fullName evidence="1">Uncharacterized protein</fullName>
    </submittedName>
</protein>
<dbReference type="SUPFAM" id="SSF56719">
    <property type="entry name" value="Type II DNA topoisomerase"/>
    <property type="match status" value="1"/>
</dbReference>
<dbReference type="Gene3D" id="1.10.268.10">
    <property type="entry name" value="Topoisomerase, domain 3"/>
    <property type="match status" value="1"/>
</dbReference>